<sequence>PLLHPLSNFNALDEKFFNNVKRQLLVPQGEGTVEEILNSSQFRYRTVLHVGTQIWVRYHKHLHSR</sequence>
<dbReference type="EMBL" id="CABIJS010000011">
    <property type="protein sequence ID" value="VUZ39215.1"/>
    <property type="molecule type" value="Genomic_DNA"/>
</dbReference>
<evidence type="ECO:0000313" key="2">
    <source>
        <dbReference type="Proteomes" id="UP000321570"/>
    </source>
</evidence>
<evidence type="ECO:0000313" key="1">
    <source>
        <dbReference type="EMBL" id="VUZ39215.1"/>
    </source>
</evidence>
<keyword evidence="2" id="KW-1185">Reference proteome</keyword>
<reference evidence="1 2" key="1">
    <citation type="submission" date="2019-07" db="EMBL/GenBank/DDBJ databases">
        <authorList>
            <person name="Jastrzebski P J."/>
            <person name="Paukszto L."/>
            <person name="Jastrzebski P J."/>
        </authorList>
    </citation>
    <scope>NUCLEOTIDE SEQUENCE [LARGE SCALE GENOMIC DNA]</scope>
    <source>
        <strain evidence="1 2">WMS-il1</strain>
    </source>
</reference>
<organism evidence="1 2">
    <name type="scientific">Hymenolepis diminuta</name>
    <name type="common">Rat tapeworm</name>
    <dbReference type="NCBI Taxonomy" id="6216"/>
    <lineage>
        <taxon>Eukaryota</taxon>
        <taxon>Metazoa</taxon>
        <taxon>Spiralia</taxon>
        <taxon>Lophotrochozoa</taxon>
        <taxon>Platyhelminthes</taxon>
        <taxon>Cestoda</taxon>
        <taxon>Eucestoda</taxon>
        <taxon>Cyclophyllidea</taxon>
        <taxon>Hymenolepididae</taxon>
        <taxon>Hymenolepis</taxon>
    </lineage>
</organism>
<gene>
    <name evidence="1" type="ORF">WMSIL1_LOCUS344</name>
</gene>
<name>A0A564XW17_HYMDI</name>
<protein>
    <submittedName>
        <fullName evidence="1">Uncharacterized protein</fullName>
    </submittedName>
</protein>
<accession>A0A564XW17</accession>
<proteinExistence type="predicted"/>
<feature type="non-terminal residue" evidence="1">
    <location>
        <position position="1"/>
    </location>
</feature>
<dbReference type="AlphaFoldDB" id="A0A564XW17"/>
<dbReference type="Proteomes" id="UP000321570">
    <property type="component" value="Unassembled WGS sequence"/>
</dbReference>